<gene>
    <name evidence="1" type="ORF">PU630_05470</name>
</gene>
<accession>A0ABY8C4K1</accession>
<dbReference type="RefSeq" id="WP_275279361.1">
    <property type="nucleotide sequence ID" value="NZ_CP119108.1"/>
</dbReference>
<dbReference type="Proteomes" id="UP001214553">
    <property type="component" value="Chromosome"/>
</dbReference>
<sequence>MREVFHVRTPLASGTDALLPLDALRTLDPAAYARSVAKYDDTPERRRLRDTIVPLITKRWTEVVFLLPVHPHATWREVSGRTLPAVEFWAIPVDDLPGDAVVFDRQRSLVGDPIDARDVASLDPARYETALDVPPANREWLENLAAAGHSWAWFNLIPHVLTAGPVPLANARVISWDDTSEFSSQL</sequence>
<proteinExistence type="predicted"/>
<reference evidence="1 2" key="1">
    <citation type="submission" date="2023-03" db="EMBL/GenBank/DDBJ databases">
        <title>Genome sequence of Microbacterium sp. KACC 23027.</title>
        <authorList>
            <person name="Kim S."/>
            <person name="Heo J."/>
            <person name="Kwon S.-W."/>
        </authorList>
    </citation>
    <scope>NUCLEOTIDE SEQUENCE [LARGE SCALE GENOMIC DNA]</scope>
    <source>
        <strain evidence="1 2">KACC 23027</strain>
    </source>
</reference>
<name>A0ABY8C4K1_9MICO</name>
<dbReference type="EMBL" id="CP119108">
    <property type="protein sequence ID" value="WEG10006.1"/>
    <property type="molecule type" value="Genomic_DNA"/>
</dbReference>
<evidence type="ECO:0000313" key="2">
    <source>
        <dbReference type="Proteomes" id="UP001214553"/>
    </source>
</evidence>
<protein>
    <submittedName>
        <fullName evidence="1">Uncharacterized protein</fullName>
    </submittedName>
</protein>
<keyword evidence="2" id="KW-1185">Reference proteome</keyword>
<organism evidence="1 2">
    <name type="scientific">Microbacterium horticulturae</name>
    <dbReference type="NCBI Taxonomy" id="3028316"/>
    <lineage>
        <taxon>Bacteria</taxon>
        <taxon>Bacillati</taxon>
        <taxon>Actinomycetota</taxon>
        <taxon>Actinomycetes</taxon>
        <taxon>Micrococcales</taxon>
        <taxon>Microbacteriaceae</taxon>
        <taxon>Microbacterium</taxon>
    </lineage>
</organism>
<evidence type="ECO:0000313" key="1">
    <source>
        <dbReference type="EMBL" id="WEG10006.1"/>
    </source>
</evidence>